<dbReference type="AlphaFoldDB" id="A0A9P4TSK9"/>
<keyword evidence="4 6" id="KW-0472">Membrane</keyword>
<dbReference type="PANTHER" id="PTHR43341:SF6">
    <property type="entry name" value="AMINO ACID TRANSPORTER (EUROFUNG)"/>
    <property type="match status" value="1"/>
</dbReference>
<feature type="transmembrane region" description="Helical" evidence="6">
    <location>
        <begin position="137"/>
        <end position="158"/>
    </location>
</feature>
<organism evidence="8 9">
    <name type="scientific">Tothia fuscella</name>
    <dbReference type="NCBI Taxonomy" id="1048955"/>
    <lineage>
        <taxon>Eukaryota</taxon>
        <taxon>Fungi</taxon>
        <taxon>Dikarya</taxon>
        <taxon>Ascomycota</taxon>
        <taxon>Pezizomycotina</taxon>
        <taxon>Dothideomycetes</taxon>
        <taxon>Pleosporomycetidae</taxon>
        <taxon>Venturiales</taxon>
        <taxon>Cylindrosympodiaceae</taxon>
        <taxon>Tothia</taxon>
    </lineage>
</organism>
<keyword evidence="9" id="KW-1185">Reference proteome</keyword>
<evidence type="ECO:0000256" key="3">
    <source>
        <dbReference type="ARBA" id="ARBA00022989"/>
    </source>
</evidence>
<evidence type="ECO:0000313" key="9">
    <source>
        <dbReference type="Proteomes" id="UP000800235"/>
    </source>
</evidence>
<feature type="transmembrane region" description="Helical" evidence="6">
    <location>
        <begin position="165"/>
        <end position="187"/>
    </location>
</feature>
<evidence type="ECO:0000256" key="4">
    <source>
        <dbReference type="ARBA" id="ARBA00023136"/>
    </source>
</evidence>
<comment type="subcellular location">
    <subcellularLocation>
        <location evidence="1">Membrane</location>
        <topology evidence="1">Multi-pass membrane protein</topology>
    </subcellularLocation>
</comment>
<keyword evidence="3 6" id="KW-1133">Transmembrane helix</keyword>
<name>A0A9P4TSK9_9PEZI</name>
<evidence type="ECO:0000256" key="1">
    <source>
        <dbReference type="ARBA" id="ARBA00004141"/>
    </source>
</evidence>
<evidence type="ECO:0000313" key="8">
    <source>
        <dbReference type="EMBL" id="KAF2416533.1"/>
    </source>
</evidence>
<feature type="transmembrane region" description="Helical" evidence="6">
    <location>
        <begin position="287"/>
        <end position="306"/>
    </location>
</feature>
<proteinExistence type="predicted"/>
<dbReference type="Proteomes" id="UP000800235">
    <property type="component" value="Unassembled WGS sequence"/>
</dbReference>
<gene>
    <name evidence="8" type="ORF">EJ08DRAFT_666653</name>
</gene>
<dbReference type="Gene3D" id="1.20.1740.10">
    <property type="entry name" value="Amino acid/polyamine transporter I"/>
    <property type="match status" value="1"/>
</dbReference>
<accession>A0A9P4TSK9</accession>
<feature type="transmembrane region" description="Helical" evidence="6">
    <location>
        <begin position="57"/>
        <end position="75"/>
    </location>
</feature>
<feature type="region of interest" description="Disordered" evidence="5">
    <location>
        <begin position="1"/>
        <end position="34"/>
    </location>
</feature>
<dbReference type="GO" id="GO:0016020">
    <property type="term" value="C:membrane"/>
    <property type="evidence" value="ECO:0007669"/>
    <property type="project" value="UniProtKB-SubCell"/>
</dbReference>
<comment type="caution">
    <text evidence="8">The sequence shown here is derived from an EMBL/GenBank/DDBJ whole genome shotgun (WGS) entry which is preliminary data.</text>
</comment>
<feature type="transmembrane region" description="Helical" evidence="6">
    <location>
        <begin position="469"/>
        <end position="489"/>
    </location>
</feature>
<evidence type="ECO:0000259" key="7">
    <source>
        <dbReference type="Pfam" id="PF00324"/>
    </source>
</evidence>
<evidence type="ECO:0000256" key="6">
    <source>
        <dbReference type="SAM" id="Phobius"/>
    </source>
</evidence>
<feature type="transmembrane region" description="Helical" evidence="6">
    <location>
        <begin position="312"/>
        <end position="334"/>
    </location>
</feature>
<dbReference type="PIRSF" id="PIRSF006060">
    <property type="entry name" value="AA_transporter"/>
    <property type="match status" value="1"/>
</dbReference>
<protein>
    <submittedName>
        <fullName evidence="8">General amino acid permease</fullName>
    </submittedName>
</protein>
<dbReference type="InterPro" id="IPR004841">
    <property type="entry name" value="AA-permease/SLC12A_dom"/>
</dbReference>
<feature type="transmembrane region" description="Helical" evidence="6">
    <location>
        <begin position="193"/>
        <end position="216"/>
    </location>
</feature>
<feature type="compositionally biased region" description="Polar residues" evidence="5">
    <location>
        <begin position="20"/>
        <end position="32"/>
    </location>
</feature>
<keyword evidence="2 6" id="KW-0812">Transmembrane</keyword>
<reference evidence="8" key="1">
    <citation type="journal article" date="2020" name="Stud. Mycol.">
        <title>101 Dothideomycetes genomes: a test case for predicting lifestyles and emergence of pathogens.</title>
        <authorList>
            <person name="Haridas S."/>
            <person name="Albert R."/>
            <person name="Binder M."/>
            <person name="Bloem J."/>
            <person name="Labutti K."/>
            <person name="Salamov A."/>
            <person name="Andreopoulos B."/>
            <person name="Baker S."/>
            <person name="Barry K."/>
            <person name="Bills G."/>
            <person name="Bluhm B."/>
            <person name="Cannon C."/>
            <person name="Castanera R."/>
            <person name="Culley D."/>
            <person name="Daum C."/>
            <person name="Ezra D."/>
            <person name="Gonzalez J."/>
            <person name="Henrissat B."/>
            <person name="Kuo A."/>
            <person name="Liang C."/>
            <person name="Lipzen A."/>
            <person name="Lutzoni F."/>
            <person name="Magnuson J."/>
            <person name="Mondo S."/>
            <person name="Nolan M."/>
            <person name="Ohm R."/>
            <person name="Pangilinan J."/>
            <person name="Park H.-J."/>
            <person name="Ramirez L."/>
            <person name="Alfaro M."/>
            <person name="Sun H."/>
            <person name="Tritt A."/>
            <person name="Yoshinaga Y."/>
            <person name="Zwiers L.-H."/>
            <person name="Turgeon B."/>
            <person name="Goodwin S."/>
            <person name="Spatafora J."/>
            <person name="Crous P."/>
            <person name="Grigoriev I."/>
        </authorList>
    </citation>
    <scope>NUCLEOTIDE SEQUENCE</scope>
    <source>
        <strain evidence="8">CBS 130266</strain>
    </source>
</reference>
<feature type="transmembrane region" description="Helical" evidence="6">
    <location>
        <begin position="392"/>
        <end position="412"/>
    </location>
</feature>
<dbReference type="Pfam" id="PF00324">
    <property type="entry name" value="AA_permease"/>
    <property type="match status" value="1"/>
</dbReference>
<dbReference type="PANTHER" id="PTHR43341">
    <property type="entry name" value="AMINO ACID PERMEASE"/>
    <property type="match status" value="1"/>
</dbReference>
<evidence type="ECO:0000256" key="2">
    <source>
        <dbReference type="ARBA" id="ARBA00022692"/>
    </source>
</evidence>
<feature type="domain" description="Amino acid permease/ SLC12A" evidence="7">
    <location>
        <begin position="57"/>
        <end position="522"/>
    </location>
</feature>
<dbReference type="OrthoDB" id="10062876at2759"/>
<dbReference type="EMBL" id="MU007156">
    <property type="protein sequence ID" value="KAF2416533.1"/>
    <property type="molecule type" value="Genomic_DNA"/>
</dbReference>
<sequence>MEKFAAAGVSGTTKEKAIGLTSSPTGDSSSDAKSVAEGQIASAGSNHLQRKLRGTQVQLFAIGGAIGTSLFVQMGNLLPKAGPGGLFVGFALWSTVQWAVNECFAEMVCYMPIPSPFIRLSGVWVDEALSFAMGWNFFLNMALFIPFEIVAFNILVTFWTDKIPVVAIIVIIIVAYSCLNLITVRFFGISEAFFAIFKVILIFMLTCFTFLTMVGANPLKDKYGFRYWKEPGAFVEHIVPGSTGQFLGIISAMVQASFTICGPEYISMVAGESERPRKVLPAAFKSFVWRMLVFFVGGALCIGIVIPYDDPTLAAIISGTSSGAGTGAASPYIIACKRLQISGLPHLINAMILTSVFSSGNGLTYAATRSLYGMAVEGRAPKIFAYTTKNGIPVYAAIGSLSFCLLAFLQVSNSSSSVLTWLVYLITACQLLNYFWTCITYLHFRRACQVQGLSRDTLPYKGRFQPFTAYYALCALFLFMLLLGYELFFPGGWSYLYFFLDYSMLAAFPIAMFAWKIIKKTKYVRAADADLNLGDTKAEIDNYEIVSELNRKPGKWFERVAERIME</sequence>
<feature type="transmembrane region" description="Helical" evidence="6">
    <location>
        <begin position="495"/>
        <end position="515"/>
    </location>
</feature>
<feature type="transmembrane region" description="Helical" evidence="6">
    <location>
        <begin position="418"/>
        <end position="436"/>
    </location>
</feature>
<dbReference type="InterPro" id="IPR050524">
    <property type="entry name" value="APC_YAT"/>
</dbReference>
<dbReference type="GO" id="GO:0015171">
    <property type="term" value="F:amino acid transmembrane transporter activity"/>
    <property type="evidence" value="ECO:0007669"/>
    <property type="project" value="TreeGrafter"/>
</dbReference>
<evidence type="ECO:0000256" key="5">
    <source>
        <dbReference type="SAM" id="MobiDB-lite"/>
    </source>
</evidence>